<dbReference type="Pfam" id="PF07992">
    <property type="entry name" value="Pyr_redox_2"/>
    <property type="match status" value="1"/>
</dbReference>
<protein>
    <submittedName>
        <fullName evidence="7">Dihydrolipoyl dehydrogenase</fullName>
        <ecNumber evidence="7">1.8.1.4</ecNumber>
    </submittedName>
</protein>
<dbReference type="InterPro" id="IPR001100">
    <property type="entry name" value="Pyr_nuc-diS_OxRdtase"/>
</dbReference>
<name>A0ABY4X8S3_9SPHN</name>
<dbReference type="Pfam" id="PF02852">
    <property type="entry name" value="Pyr_redox_dim"/>
    <property type="match status" value="1"/>
</dbReference>
<gene>
    <name evidence="7" type="ORF">LHA26_02010</name>
</gene>
<keyword evidence="4" id="KW-0274">FAD</keyword>
<evidence type="ECO:0000256" key="4">
    <source>
        <dbReference type="ARBA" id="ARBA00022827"/>
    </source>
</evidence>
<keyword evidence="8" id="KW-1185">Reference proteome</keyword>
<keyword evidence="7" id="KW-0560">Oxidoreductase</keyword>
<proteinExistence type="inferred from homology"/>
<dbReference type="Gene3D" id="3.50.50.60">
    <property type="entry name" value="FAD/NAD(P)-binding domain"/>
    <property type="match status" value="2"/>
</dbReference>
<dbReference type="PANTHER" id="PTHR43014">
    <property type="entry name" value="MERCURIC REDUCTASE"/>
    <property type="match status" value="1"/>
</dbReference>
<organism evidence="7 8">
    <name type="scientific">Sphingomonas morindae</name>
    <dbReference type="NCBI Taxonomy" id="1541170"/>
    <lineage>
        <taxon>Bacteria</taxon>
        <taxon>Pseudomonadati</taxon>
        <taxon>Pseudomonadota</taxon>
        <taxon>Alphaproteobacteria</taxon>
        <taxon>Sphingomonadales</taxon>
        <taxon>Sphingomonadaceae</taxon>
        <taxon>Sphingomonas</taxon>
    </lineage>
</organism>
<dbReference type="InterPro" id="IPR004099">
    <property type="entry name" value="Pyr_nucl-diS_OxRdtase_dimer"/>
</dbReference>
<dbReference type="EC" id="1.8.1.4" evidence="7"/>
<keyword evidence="3" id="KW-0285">Flavoprotein</keyword>
<dbReference type="NCBIfam" id="NF004939">
    <property type="entry name" value="PRK06292.1-1"/>
    <property type="match status" value="1"/>
</dbReference>
<dbReference type="PRINTS" id="PR00368">
    <property type="entry name" value="FADPNR"/>
</dbReference>
<dbReference type="SUPFAM" id="SSF51905">
    <property type="entry name" value="FAD/NAD(P)-binding domain"/>
    <property type="match status" value="1"/>
</dbReference>
<comment type="cofactor">
    <cofactor evidence="1">
        <name>FAD</name>
        <dbReference type="ChEBI" id="CHEBI:57692"/>
    </cofactor>
</comment>
<dbReference type="Gene3D" id="3.30.390.30">
    <property type="match status" value="1"/>
</dbReference>
<evidence type="ECO:0000256" key="1">
    <source>
        <dbReference type="ARBA" id="ARBA00001974"/>
    </source>
</evidence>
<dbReference type="RefSeq" id="WP_252167089.1">
    <property type="nucleotide sequence ID" value="NZ_CP084930.1"/>
</dbReference>
<evidence type="ECO:0000313" key="8">
    <source>
        <dbReference type="Proteomes" id="UP001056937"/>
    </source>
</evidence>
<dbReference type="InterPro" id="IPR016156">
    <property type="entry name" value="FAD/NAD-linked_Rdtase_dimer_sf"/>
</dbReference>
<evidence type="ECO:0000259" key="6">
    <source>
        <dbReference type="Pfam" id="PF07992"/>
    </source>
</evidence>
<dbReference type="PANTHER" id="PTHR43014:SF4">
    <property type="entry name" value="PYRIDINE NUCLEOTIDE-DISULFIDE OXIDOREDUCTASE RCLA-RELATED"/>
    <property type="match status" value="1"/>
</dbReference>
<accession>A0ABY4X8S3</accession>
<dbReference type="PRINTS" id="PR00411">
    <property type="entry name" value="PNDRDTASEI"/>
</dbReference>
<dbReference type="Proteomes" id="UP001056937">
    <property type="component" value="Chromosome 1"/>
</dbReference>
<evidence type="ECO:0000256" key="3">
    <source>
        <dbReference type="ARBA" id="ARBA00022630"/>
    </source>
</evidence>
<dbReference type="SUPFAM" id="SSF55424">
    <property type="entry name" value="FAD/NAD-linked reductases, dimerisation (C-terminal) domain"/>
    <property type="match status" value="1"/>
</dbReference>
<reference evidence="7" key="1">
    <citation type="journal article" date="2022" name="Toxins">
        <title>Genomic Analysis of Sphingopyxis sp. USTB-05 for Biodegrading Cyanobacterial Hepatotoxins.</title>
        <authorList>
            <person name="Liu C."/>
            <person name="Xu Q."/>
            <person name="Zhao Z."/>
            <person name="Zhang H."/>
            <person name="Liu X."/>
            <person name="Yin C."/>
            <person name="Liu Y."/>
            <person name="Yan H."/>
        </authorList>
    </citation>
    <scope>NUCLEOTIDE SEQUENCE</scope>
    <source>
        <strain evidence="7">NBD5</strain>
    </source>
</reference>
<feature type="domain" description="Pyridine nucleotide-disulphide oxidoreductase dimerisation" evidence="5">
    <location>
        <begin position="346"/>
        <end position="443"/>
    </location>
</feature>
<dbReference type="EMBL" id="CP084930">
    <property type="protein sequence ID" value="USI73278.1"/>
    <property type="molecule type" value="Genomic_DNA"/>
</dbReference>
<evidence type="ECO:0000313" key="7">
    <source>
        <dbReference type="EMBL" id="USI73278.1"/>
    </source>
</evidence>
<comment type="similarity">
    <text evidence="2">Belongs to the class-I pyridine nucleotide-disulfide oxidoreductase family.</text>
</comment>
<evidence type="ECO:0000259" key="5">
    <source>
        <dbReference type="Pfam" id="PF02852"/>
    </source>
</evidence>
<dbReference type="GO" id="GO:0004148">
    <property type="term" value="F:dihydrolipoyl dehydrogenase (NADH) activity"/>
    <property type="evidence" value="ECO:0007669"/>
    <property type="project" value="UniProtKB-EC"/>
</dbReference>
<dbReference type="InterPro" id="IPR036188">
    <property type="entry name" value="FAD/NAD-bd_sf"/>
</dbReference>
<feature type="domain" description="FAD/NAD(P)-binding" evidence="6">
    <location>
        <begin position="5"/>
        <end position="322"/>
    </location>
</feature>
<dbReference type="PIRSF" id="PIRSF000350">
    <property type="entry name" value="Mercury_reductase_MerA"/>
    <property type="match status" value="1"/>
</dbReference>
<evidence type="ECO:0000256" key="2">
    <source>
        <dbReference type="ARBA" id="ARBA00007532"/>
    </source>
</evidence>
<dbReference type="InterPro" id="IPR023753">
    <property type="entry name" value="FAD/NAD-binding_dom"/>
</dbReference>
<sequence length="468" mass="48289">MTLIYDVAVIGAGTAGLAAERAARAAGANTLLIDPQFAGTTCARCGCMPSKLLIAAARAAQAVRRAPDFGVGASAPAVDGRAVMKRVRDLRDRFTAGVEADIAALPEGVKRRGSARFLGPTRLGLDDGAEIEARAVVIATGARPALPPAFAALGDRALTHESLFTLTDLPARLGVIGAGPLGLELAQAFARLGVEVAVFDQGQTLGGVAADGPIGAALRDVLTRDLALHLDTEVIAEAEGDGVRLRWHGASQGSLMVDRLLVATGRPPALDELDLAATGLVLPEDGSLPIDPETLQLGAGPLFMAGDADGVRPVLHEASTEGAIAGRNAALYPQIARVRRDPPFSILFTEPSLALIGETDRADALIGESDYRDQGRATIDGVADGLARLHAAPDGRLIGAEIFAPGAEHLGHLLAWAIADGLAAHQLLDRPFYHPTLEEGLKPALRALCARAGTMPPAERDEGSPAGP</sequence>